<dbReference type="InterPro" id="IPR001647">
    <property type="entry name" value="HTH_TetR"/>
</dbReference>
<protein>
    <submittedName>
        <fullName evidence="7">ScbR family autoregulator-binding transcription factor</fullName>
    </submittedName>
</protein>
<feature type="domain" description="HTH tetR-type" evidence="5">
    <location>
        <begin position="8"/>
        <end position="68"/>
    </location>
</feature>
<dbReference type="PROSITE" id="PS50977">
    <property type="entry name" value="HTH_TETR_2"/>
    <property type="match status" value="1"/>
</dbReference>
<dbReference type="InterPro" id="IPR036271">
    <property type="entry name" value="Tet_transcr_reg_TetR-rel_C_sf"/>
</dbReference>
<dbReference type="RefSeq" id="WP_258343951.1">
    <property type="nucleotide sequence ID" value="NZ_BAAAYK010000013.1"/>
</dbReference>
<comment type="caution">
    <text evidence="7">The sequence shown here is derived from an EMBL/GenBank/DDBJ whole genome shotgun (WGS) entry which is preliminary data.</text>
</comment>
<dbReference type="Proteomes" id="UP001500483">
    <property type="component" value="Unassembled WGS sequence"/>
</dbReference>
<reference evidence="7" key="1">
    <citation type="journal article" date="2014" name="Int. J. Syst. Evol. Microbiol.">
        <title>Complete genome of a new Firmicutes species belonging to the dominant human colonic microbiota ('Ruminococcus bicirculans') reveals two chromosomes and a selective capacity to utilize plant glucans.</title>
        <authorList>
            <consortium name="NISC Comparative Sequencing Program"/>
            <person name="Wegmann U."/>
            <person name="Louis P."/>
            <person name="Goesmann A."/>
            <person name="Henrissat B."/>
            <person name="Duncan S.H."/>
            <person name="Flint H.J."/>
        </authorList>
    </citation>
    <scope>NUCLEOTIDE SEQUENCE</scope>
    <source>
        <strain evidence="7">JCM 9687</strain>
    </source>
</reference>
<keyword evidence="8" id="KW-1185">Reference proteome</keyword>
<evidence type="ECO:0000256" key="1">
    <source>
        <dbReference type="ARBA" id="ARBA00023015"/>
    </source>
</evidence>
<evidence type="ECO:0000313" key="8">
    <source>
        <dbReference type="Proteomes" id="UP001500483"/>
    </source>
</evidence>
<dbReference type="PRINTS" id="PR00455">
    <property type="entry name" value="HTHTETR"/>
</dbReference>
<keyword evidence="2 4" id="KW-0238">DNA-binding</keyword>
<organism evidence="7 8">
    <name type="scientific">Saccharopolyspora gregorii</name>
    <dbReference type="NCBI Taxonomy" id="33914"/>
    <lineage>
        <taxon>Bacteria</taxon>
        <taxon>Bacillati</taxon>
        <taxon>Actinomycetota</taxon>
        <taxon>Actinomycetes</taxon>
        <taxon>Pseudonocardiales</taxon>
        <taxon>Pseudonocardiaceae</taxon>
        <taxon>Saccharopolyspora</taxon>
    </lineage>
</organism>
<dbReference type="SUPFAM" id="SSF46689">
    <property type="entry name" value="Homeodomain-like"/>
    <property type="match status" value="1"/>
</dbReference>
<gene>
    <name evidence="6" type="ORF">GCM10020366_05970</name>
    <name evidence="7" type="ORF">GCM10020366_62900</name>
</gene>
<dbReference type="EMBL" id="BAAAYK010000038">
    <property type="protein sequence ID" value="GAA3364946.1"/>
    <property type="molecule type" value="Genomic_DNA"/>
</dbReference>
<sequence>MPQQRRAQVTRRAIVIAAAEEFDRAGYDATPLSAILRRSGVTKGAFYFHFPSKDAVASALIRFQAQVWSKIWQRWTGRGLDPLSTAVELVDEVIRILERDVVVRAGAQLAMRDQETAARWEQLLGGLLRRSAEHGLLRPEIDPAAATRVLYATLVGVRVLSTGRAIGAAQQTGEIWRIVLGGIATADWLRDNPSVPTAAPRPTS</sequence>
<evidence type="ECO:0000256" key="3">
    <source>
        <dbReference type="ARBA" id="ARBA00023163"/>
    </source>
</evidence>
<reference evidence="7" key="3">
    <citation type="submission" date="2023-12" db="EMBL/GenBank/DDBJ databases">
        <authorList>
            <person name="Sun Q."/>
            <person name="Inoue M."/>
        </authorList>
    </citation>
    <scope>NUCLEOTIDE SEQUENCE</scope>
    <source>
        <strain evidence="7">JCM 9687</strain>
    </source>
</reference>
<dbReference type="NCBIfam" id="NF041196">
    <property type="entry name" value="ScbR_bind_reg"/>
    <property type="match status" value="1"/>
</dbReference>
<dbReference type="Pfam" id="PF00440">
    <property type="entry name" value="TetR_N"/>
    <property type="match status" value="1"/>
</dbReference>
<name>A0ABP6S0M9_9PSEU</name>
<evidence type="ECO:0000313" key="7">
    <source>
        <dbReference type="EMBL" id="GAA3364946.1"/>
    </source>
</evidence>
<dbReference type="InterPro" id="IPR009057">
    <property type="entry name" value="Homeodomain-like_sf"/>
</dbReference>
<dbReference type="SUPFAM" id="SSF48498">
    <property type="entry name" value="Tetracyclin repressor-like, C-terminal domain"/>
    <property type="match status" value="1"/>
</dbReference>
<feature type="DNA-binding region" description="H-T-H motif" evidence="4">
    <location>
        <begin position="31"/>
        <end position="50"/>
    </location>
</feature>
<dbReference type="PANTHER" id="PTHR30055">
    <property type="entry name" value="HTH-TYPE TRANSCRIPTIONAL REGULATOR RUTR"/>
    <property type="match status" value="1"/>
</dbReference>
<dbReference type="PANTHER" id="PTHR30055:SF234">
    <property type="entry name" value="HTH-TYPE TRANSCRIPTIONAL REGULATOR BETI"/>
    <property type="match status" value="1"/>
</dbReference>
<keyword evidence="3" id="KW-0804">Transcription</keyword>
<dbReference type="InterPro" id="IPR047923">
    <property type="entry name" value="ArpA-like"/>
</dbReference>
<accession>A0ABP6S0M9</accession>
<keyword evidence="1" id="KW-0805">Transcription regulation</keyword>
<proteinExistence type="predicted"/>
<evidence type="ECO:0000256" key="4">
    <source>
        <dbReference type="PROSITE-ProRule" id="PRU00335"/>
    </source>
</evidence>
<evidence type="ECO:0000259" key="5">
    <source>
        <dbReference type="PROSITE" id="PS50977"/>
    </source>
</evidence>
<evidence type="ECO:0000256" key="2">
    <source>
        <dbReference type="ARBA" id="ARBA00023125"/>
    </source>
</evidence>
<evidence type="ECO:0000313" key="6">
    <source>
        <dbReference type="EMBL" id="GAA3353268.1"/>
    </source>
</evidence>
<dbReference type="InterPro" id="IPR050109">
    <property type="entry name" value="HTH-type_TetR-like_transc_reg"/>
</dbReference>
<dbReference type="Gene3D" id="1.10.357.10">
    <property type="entry name" value="Tetracycline Repressor, domain 2"/>
    <property type="match status" value="1"/>
</dbReference>
<dbReference type="EMBL" id="BAAAYK010000013">
    <property type="protein sequence ID" value="GAA3353268.1"/>
    <property type="molecule type" value="Genomic_DNA"/>
</dbReference>
<reference evidence="8" key="2">
    <citation type="journal article" date="2019" name="Int. J. Syst. Evol. Microbiol.">
        <title>The Global Catalogue of Microorganisms (GCM) 10K type strain sequencing project: providing services to taxonomists for standard genome sequencing and annotation.</title>
        <authorList>
            <consortium name="The Broad Institute Genomics Platform"/>
            <consortium name="The Broad Institute Genome Sequencing Center for Infectious Disease"/>
            <person name="Wu L."/>
            <person name="Ma J."/>
        </authorList>
    </citation>
    <scope>NUCLEOTIDE SEQUENCE [LARGE SCALE GENOMIC DNA]</scope>
    <source>
        <strain evidence="8">JCM 9687</strain>
    </source>
</reference>